<dbReference type="Proteomes" id="UP001652660">
    <property type="component" value="Chromosome 1c"/>
</dbReference>
<evidence type="ECO:0000256" key="1">
    <source>
        <dbReference type="SAM" id="MobiDB-lite"/>
    </source>
</evidence>
<dbReference type="GeneID" id="140004863"/>
<reference evidence="2" key="1">
    <citation type="journal article" date="2025" name="Foods">
        <title>Unveiling the Microbial Signatures of Arabica Coffee Cherries: Insights into Ripeness Specific Diversity, Functional Traits, and Implications for Quality and Safety.</title>
        <authorList>
            <consortium name="RefSeq"/>
            <person name="Tenea G.N."/>
            <person name="Cifuentes V."/>
            <person name="Reyes P."/>
            <person name="Cevallos-Vallejos M."/>
        </authorList>
    </citation>
    <scope>NUCLEOTIDE SEQUENCE [LARGE SCALE GENOMIC DNA]</scope>
</reference>
<name>A0ABM4U1G8_COFAR</name>
<accession>A0ABM4U1G8</accession>
<evidence type="ECO:0000313" key="3">
    <source>
        <dbReference type="RefSeq" id="XP_071901130.1"/>
    </source>
</evidence>
<organism evidence="2 3">
    <name type="scientific">Coffea arabica</name>
    <name type="common">Arabian coffee</name>
    <dbReference type="NCBI Taxonomy" id="13443"/>
    <lineage>
        <taxon>Eukaryota</taxon>
        <taxon>Viridiplantae</taxon>
        <taxon>Streptophyta</taxon>
        <taxon>Embryophyta</taxon>
        <taxon>Tracheophyta</taxon>
        <taxon>Spermatophyta</taxon>
        <taxon>Magnoliopsida</taxon>
        <taxon>eudicotyledons</taxon>
        <taxon>Gunneridae</taxon>
        <taxon>Pentapetalae</taxon>
        <taxon>asterids</taxon>
        <taxon>lamiids</taxon>
        <taxon>Gentianales</taxon>
        <taxon>Rubiaceae</taxon>
        <taxon>Ixoroideae</taxon>
        <taxon>Gardenieae complex</taxon>
        <taxon>Bertiereae - Coffeeae clade</taxon>
        <taxon>Coffeeae</taxon>
        <taxon>Coffea</taxon>
    </lineage>
</organism>
<sequence>MTSHTNHSSVHHLTINLSNSSNKVQFCALNHMRRVLCLKPYVQFLYFQRIAARYWKWNKFFTRKEGKMRKAMPKIQHFNVYECQPCTQSEHSGVLSSQPSRGRVHKSSRSGMCIGTE</sequence>
<keyword evidence="2" id="KW-1185">Reference proteome</keyword>
<proteinExistence type="predicted"/>
<gene>
    <name evidence="3" type="primary">LOC140004863</name>
</gene>
<dbReference type="RefSeq" id="XP_071901130.1">
    <property type="nucleotide sequence ID" value="XM_072045029.1"/>
</dbReference>
<reference evidence="3" key="2">
    <citation type="submission" date="2025-08" db="UniProtKB">
        <authorList>
            <consortium name="RefSeq"/>
        </authorList>
    </citation>
    <scope>IDENTIFICATION</scope>
    <source>
        <tissue evidence="3">Leaves</tissue>
    </source>
</reference>
<protein>
    <submittedName>
        <fullName evidence="3">Uncharacterized protein</fullName>
    </submittedName>
</protein>
<feature type="region of interest" description="Disordered" evidence="1">
    <location>
        <begin position="90"/>
        <end position="117"/>
    </location>
</feature>
<feature type="compositionally biased region" description="Polar residues" evidence="1">
    <location>
        <begin position="90"/>
        <end position="100"/>
    </location>
</feature>
<evidence type="ECO:0000313" key="2">
    <source>
        <dbReference type="Proteomes" id="UP001652660"/>
    </source>
</evidence>